<keyword evidence="4 8" id="KW-0560">Oxidoreductase</keyword>
<keyword evidence="2 8" id="KW-0349">Heme</keyword>
<dbReference type="InterPro" id="IPR001128">
    <property type="entry name" value="Cyt_P450"/>
</dbReference>
<evidence type="ECO:0000256" key="7">
    <source>
        <dbReference type="ARBA" id="ARBA00043906"/>
    </source>
</evidence>
<dbReference type="GO" id="GO:0016705">
    <property type="term" value="F:oxidoreductase activity, acting on paired donors, with incorporation or reduction of molecular oxygen"/>
    <property type="evidence" value="ECO:0007669"/>
    <property type="project" value="InterPro"/>
</dbReference>
<dbReference type="Gene3D" id="1.10.630.10">
    <property type="entry name" value="Cytochrome P450"/>
    <property type="match status" value="1"/>
</dbReference>
<dbReference type="PROSITE" id="PS00086">
    <property type="entry name" value="CYTOCHROME_P450"/>
    <property type="match status" value="1"/>
</dbReference>
<protein>
    <submittedName>
        <fullName evidence="10">Cytochrome P450</fullName>
    </submittedName>
</protein>
<feature type="compositionally biased region" description="Polar residues" evidence="9">
    <location>
        <begin position="66"/>
        <end position="75"/>
    </location>
</feature>
<organism evidence="10 11">
    <name type="scientific">Pelagibius litoralis</name>
    <dbReference type="NCBI Taxonomy" id="374515"/>
    <lineage>
        <taxon>Bacteria</taxon>
        <taxon>Pseudomonadati</taxon>
        <taxon>Pseudomonadota</taxon>
        <taxon>Alphaproteobacteria</taxon>
        <taxon>Rhodospirillales</taxon>
        <taxon>Rhodovibrionaceae</taxon>
        <taxon>Pelagibius</taxon>
    </lineage>
</organism>
<dbReference type="InterPro" id="IPR017972">
    <property type="entry name" value="Cyt_P450_CS"/>
</dbReference>
<reference evidence="10" key="1">
    <citation type="submission" date="2020-03" db="EMBL/GenBank/DDBJ databases">
        <title>Genome of Pelagibius litoralis DSM 21314T.</title>
        <authorList>
            <person name="Wang G."/>
        </authorList>
    </citation>
    <scope>NUCLEOTIDE SEQUENCE</scope>
    <source>
        <strain evidence="10">DSM 21314</strain>
    </source>
</reference>
<comment type="function">
    <text evidence="7">Cytochromes P450 are a group of heme-thiolate monooxygenases. They oxidize a variety of structurally unrelated compounds, including steroids, fatty acids, and xenobiotics.</text>
</comment>
<evidence type="ECO:0000256" key="3">
    <source>
        <dbReference type="ARBA" id="ARBA00022723"/>
    </source>
</evidence>
<evidence type="ECO:0000313" key="11">
    <source>
        <dbReference type="Proteomes" id="UP000761264"/>
    </source>
</evidence>
<accession>A0A967EVK1</accession>
<comment type="caution">
    <text evidence="10">The sequence shown here is derived from an EMBL/GenBank/DDBJ whole genome shotgun (WGS) entry which is preliminary data.</text>
</comment>
<dbReference type="PANTHER" id="PTHR46696:SF1">
    <property type="entry name" value="CYTOCHROME P450 YJIB-RELATED"/>
    <property type="match status" value="1"/>
</dbReference>
<evidence type="ECO:0000256" key="1">
    <source>
        <dbReference type="ARBA" id="ARBA00010617"/>
    </source>
</evidence>
<dbReference type="EMBL" id="JAAQPH010000006">
    <property type="protein sequence ID" value="NIA68781.1"/>
    <property type="molecule type" value="Genomic_DNA"/>
</dbReference>
<evidence type="ECO:0000256" key="2">
    <source>
        <dbReference type="ARBA" id="ARBA00022617"/>
    </source>
</evidence>
<gene>
    <name evidence="10" type="ORF">HBA54_09275</name>
</gene>
<dbReference type="GO" id="GO:0004497">
    <property type="term" value="F:monooxygenase activity"/>
    <property type="evidence" value="ECO:0007669"/>
    <property type="project" value="UniProtKB-KW"/>
</dbReference>
<dbReference type="CDD" id="cd20625">
    <property type="entry name" value="CYP164-like"/>
    <property type="match status" value="1"/>
</dbReference>
<dbReference type="InterPro" id="IPR036396">
    <property type="entry name" value="Cyt_P450_sf"/>
</dbReference>
<evidence type="ECO:0000256" key="6">
    <source>
        <dbReference type="ARBA" id="ARBA00023033"/>
    </source>
</evidence>
<sequence>MTMQENLEGKGDFDLDFDAPGFLDDPYPLYHALRDHDPVFLSPWGDWYLTRFADVAGVLTDKRFQRQSPSGTNPITGDDREPTPIDRMLSRWMVFIDPPAHTRLRRLVGRAFTPRLVEGMRDDVRVIADRLLDDALAGDDFDLIDDFAYPFPVMVVSRILGVPAEDYDILKDWSGQLTGALDTGDAEQLATGIDATRDFMAYMAGLIAERRARPCDDLISAMMLGSDQDDALTEEELLANCVFLLWAGHETTKNLIGNGLLALTRNPDEMARLMVQPDLMVSAVDELLRFESPIQKIGRWTSEAVELSGKTIPQGQYVVSLFGAANRDPFQYPDPDRLDLARQDGTSLAFGKGNHHCLGYGLAKLEGEIAFSTLFERVSAIEVKAKQPQWQANTSVRGLATLPVSVRQR</sequence>
<dbReference type="GO" id="GO:0005506">
    <property type="term" value="F:iron ion binding"/>
    <property type="evidence" value="ECO:0007669"/>
    <property type="project" value="InterPro"/>
</dbReference>
<evidence type="ECO:0000256" key="5">
    <source>
        <dbReference type="ARBA" id="ARBA00023004"/>
    </source>
</evidence>
<feature type="region of interest" description="Disordered" evidence="9">
    <location>
        <begin position="63"/>
        <end position="82"/>
    </location>
</feature>
<keyword evidence="3 8" id="KW-0479">Metal-binding</keyword>
<dbReference type="GO" id="GO:0020037">
    <property type="term" value="F:heme binding"/>
    <property type="evidence" value="ECO:0007669"/>
    <property type="project" value="InterPro"/>
</dbReference>
<dbReference type="PRINTS" id="PR00359">
    <property type="entry name" value="BP450"/>
</dbReference>
<keyword evidence="6 8" id="KW-0503">Monooxygenase</keyword>
<evidence type="ECO:0000256" key="4">
    <source>
        <dbReference type="ARBA" id="ARBA00023002"/>
    </source>
</evidence>
<dbReference type="PRINTS" id="PR00385">
    <property type="entry name" value="P450"/>
</dbReference>
<dbReference type="Proteomes" id="UP000761264">
    <property type="component" value="Unassembled WGS sequence"/>
</dbReference>
<dbReference type="PANTHER" id="PTHR46696">
    <property type="entry name" value="P450, PUTATIVE (EUROFUNG)-RELATED"/>
    <property type="match status" value="1"/>
</dbReference>
<dbReference type="RefSeq" id="WP_167223740.1">
    <property type="nucleotide sequence ID" value="NZ_JAAQPH010000006.1"/>
</dbReference>
<comment type="similarity">
    <text evidence="1 8">Belongs to the cytochrome P450 family.</text>
</comment>
<dbReference type="Pfam" id="PF00067">
    <property type="entry name" value="p450"/>
    <property type="match status" value="1"/>
</dbReference>
<keyword evidence="11" id="KW-1185">Reference proteome</keyword>
<dbReference type="FunFam" id="1.10.630.10:FF:000018">
    <property type="entry name" value="Cytochrome P450 monooxygenase"/>
    <property type="match status" value="1"/>
</dbReference>
<evidence type="ECO:0000313" key="10">
    <source>
        <dbReference type="EMBL" id="NIA68781.1"/>
    </source>
</evidence>
<dbReference type="SUPFAM" id="SSF48264">
    <property type="entry name" value="Cytochrome P450"/>
    <property type="match status" value="1"/>
</dbReference>
<evidence type="ECO:0000256" key="8">
    <source>
        <dbReference type="RuleBase" id="RU000461"/>
    </source>
</evidence>
<dbReference type="InterPro" id="IPR002397">
    <property type="entry name" value="Cyt_P450_B"/>
</dbReference>
<name>A0A967EVK1_9PROT</name>
<proteinExistence type="inferred from homology"/>
<keyword evidence="5 8" id="KW-0408">Iron</keyword>
<dbReference type="AlphaFoldDB" id="A0A967EVK1"/>
<evidence type="ECO:0000256" key="9">
    <source>
        <dbReference type="SAM" id="MobiDB-lite"/>
    </source>
</evidence>